<gene>
    <name evidence="3" type="ORF">TM35_000034730</name>
</gene>
<accession>A0A1X0P8G2</accession>
<feature type="compositionally biased region" description="Polar residues" evidence="1">
    <location>
        <begin position="80"/>
        <end position="91"/>
    </location>
</feature>
<dbReference type="Gene3D" id="1.10.10.60">
    <property type="entry name" value="Homeodomain-like"/>
    <property type="match status" value="1"/>
</dbReference>
<name>A0A1X0P8G2_9TRYP</name>
<dbReference type="SMART" id="SM00717">
    <property type="entry name" value="SANT"/>
    <property type="match status" value="1"/>
</dbReference>
<dbReference type="CDD" id="cd11660">
    <property type="entry name" value="SANT_TRF"/>
    <property type="match status" value="1"/>
</dbReference>
<sequence length="381" mass="42085">MSNIHCSPISAPPVDFTVFHEIMRDHIHRGNDFAVLAALALNVVHEDPHFWHTCTYRSGIAAAVIGSSLNRSDKTHPQQESEVTTDDTSLSVEQEPLTASELYIILKRIGNDDKLLRRVIEQLEEVPASPNNEEDVLSSSPSGVELQVDLADLCTVLHERCRSCKVKKSGVLNVPPNVVIDTHSGTAKHLRLSDDSIERRVVHVCESTSNFGKKISEVQDVGNDGDMDAVGCSDALGVLARMPALPGSTRALTSFDAVGDSLDYKRSGQVDHINHRSRKGNQSVPESSKMGGTIPSETPLKQRRHKFTPEEDEAILRGVVRFAQGPGRFESIFHAYRDVWHPGRTSTQLYDHWRGTLRQRTILQQGGYRGKNSIATRGGPH</sequence>
<reference evidence="3 4" key="1">
    <citation type="submission" date="2017-03" db="EMBL/GenBank/DDBJ databases">
        <title>An alternative strategy for trypanosome survival in the mammalian bloodstream revealed through genome and transcriptome analysis of the ubiquitous bovine parasite Trypanosoma (Megatrypanum) theileri.</title>
        <authorList>
            <person name="Kelly S."/>
            <person name="Ivens A."/>
            <person name="Mott A."/>
            <person name="O'Neill E."/>
            <person name="Emms D."/>
            <person name="Macleod O."/>
            <person name="Voorheis P."/>
            <person name="Matthews J."/>
            <person name="Matthews K."/>
            <person name="Carrington M."/>
        </authorList>
    </citation>
    <scope>NUCLEOTIDE SEQUENCE [LARGE SCALE GENOMIC DNA]</scope>
    <source>
        <strain evidence="3">Edinburgh</strain>
    </source>
</reference>
<dbReference type="GeneID" id="39982020"/>
<evidence type="ECO:0000313" key="4">
    <source>
        <dbReference type="Proteomes" id="UP000192257"/>
    </source>
</evidence>
<protein>
    <submittedName>
        <fullName evidence="3">TTAGGG binding factor</fullName>
    </submittedName>
</protein>
<dbReference type="VEuPathDB" id="TriTrypDB:TM35_000034730"/>
<dbReference type="SUPFAM" id="SSF46689">
    <property type="entry name" value="Homeodomain-like"/>
    <property type="match status" value="1"/>
</dbReference>
<dbReference type="InterPro" id="IPR009057">
    <property type="entry name" value="Homeodomain-like_sf"/>
</dbReference>
<dbReference type="RefSeq" id="XP_028886786.1">
    <property type="nucleotide sequence ID" value="XM_029022240.1"/>
</dbReference>
<evidence type="ECO:0000256" key="1">
    <source>
        <dbReference type="SAM" id="MobiDB-lite"/>
    </source>
</evidence>
<dbReference type="EMBL" id="NBCO01000003">
    <property type="protein sequence ID" value="ORC92720.1"/>
    <property type="molecule type" value="Genomic_DNA"/>
</dbReference>
<dbReference type="AlphaFoldDB" id="A0A1X0P8G2"/>
<keyword evidence="4" id="KW-1185">Reference proteome</keyword>
<dbReference type="InterPro" id="IPR001005">
    <property type="entry name" value="SANT/Myb"/>
</dbReference>
<comment type="caution">
    <text evidence="3">The sequence shown here is derived from an EMBL/GenBank/DDBJ whole genome shotgun (WGS) entry which is preliminary data.</text>
</comment>
<evidence type="ECO:0000313" key="3">
    <source>
        <dbReference type="EMBL" id="ORC92720.1"/>
    </source>
</evidence>
<feature type="domain" description="Myb-like" evidence="2">
    <location>
        <begin position="303"/>
        <end position="359"/>
    </location>
</feature>
<organism evidence="3 4">
    <name type="scientific">Trypanosoma theileri</name>
    <dbReference type="NCBI Taxonomy" id="67003"/>
    <lineage>
        <taxon>Eukaryota</taxon>
        <taxon>Discoba</taxon>
        <taxon>Euglenozoa</taxon>
        <taxon>Kinetoplastea</taxon>
        <taxon>Metakinetoplastina</taxon>
        <taxon>Trypanosomatida</taxon>
        <taxon>Trypanosomatidae</taxon>
        <taxon>Trypanosoma</taxon>
    </lineage>
</organism>
<dbReference type="Proteomes" id="UP000192257">
    <property type="component" value="Unassembled WGS sequence"/>
</dbReference>
<dbReference type="OrthoDB" id="608866at2759"/>
<feature type="region of interest" description="Disordered" evidence="1">
    <location>
        <begin position="70"/>
        <end position="91"/>
    </location>
</feature>
<evidence type="ECO:0000259" key="2">
    <source>
        <dbReference type="SMART" id="SM00717"/>
    </source>
</evidence>
<feature type="region of interest" description="Disordered" evidence="1">
    <location>
        <begin position="272"/>
        <end position="298"/>
    </location>
</feature>
<proteinExistence type="predicted"/>